<feature type="transmembrane region" description="Helical" evidence="12">
    <location>
        <begin position="133"/>
        <end position="155"/>
    </location>
</feature>
<dbReference type="InterPro" id="IPR015876">
    <property type="entry name" value="Acyl-CoA_DS"/>
</dbReference>
<dbReference type="RefSeq" id="WP_073080045.1">
    <property type="nucleotide sequence ID" value="NZ_FRBL01000003.1"/>
</dbReference>
<evidence type="ECO:0000256" key="10">
    <source>
        <dbReference type="ARBA" id="ARBA00023136"/>
    </source>
</evidence>
<evidence type="ECO:0000313" key="15">
    <source>
        <dbReference type="Proteomes" id="UP000184420"/>
    </source>
</evidence>
<evidence type="ECO:0000256" key="11">
    <source>
        <dbReference type="ARBA" id="ARBA00023160"/>
    </source>
</evidence>
<evidence type="ECO:0000256" key="3">
    <source>
        <dbReference type="ARBA" id="ARBA00022516"/>
    </source>
</evidence>
<keyword evidence="11" id="KW-0275">Fatty acid biosynthesis</keyword>
<dbReference type="Pfam" id="PF00487">
    <property type="entry name" value="FA_desaturase"/>
    <property type="match status" value="1"/>
</dbReference>
<feature type="domain" description="Fatty acid desaturase" evidence="13">
    <location>
        <begin position="7"/>
        <end position="213"/>
    </location>
</feature>
<protein>
    <submittedName>
        <fullName evidence="14">Stearoyl-CoA desaturase (Delta-9 desaturase)</fullName>
    </submittedName>
</protein>
<organism evidence="14 15">
    <name type="scientific">Chitinophaga jiangningensis</name>
    <dbReference type="NCBI Taxonomy" id="1419482"/>
    <lineage>
        <taxon>Bacteria</taxon>
        <taxon>Pseudomonadati</taxon>
        <taxon>Bacteroidota</taxon>
        <taxon>Chitinophagia</taxon>
        <taxon>Chitinophagales</taxon>
        <taxon>Chitinophagaceae</taxon>
        <taxon>Chitinophaga</taxon>
    </lineage>
</organism>
<keyword evidence="9" id="KW-0443">Lipid metabolism</keyword>
<comment type="subcellular location">
    <subcellularLocation>
        <location evidence="1">Membrane</location>
        <topology evidence="1">Multi-pass membrane protein</topology>
    </subcellularLocation>
</comment>
<keyword evidence="10 12" id="KW-0472">Membrane</keyword>
<sequence length="262" mass="30932">MTAILIFFCVHWFASLFFHTFYLHRYASHQMYTTSKFWERVFYFCTWFFQGSSYLVPRAYGVMHRMHHEFSDTEHDPHSPHFFKDVWSMMVHTRKIYNGFLTDTSNVDPKFLQEPLPKWDAMDKFGDNNFTRLLWMAAYIGFYVAFVPAGMWYLYFLLPIHFLMGPVQGAVVNWCGHKYGYSNFDNGDKSKNTSPWGIILLGELFQNNHHKFKDSPNFAKKWYEFDPSYQVMKLMNFVGVIKLKPAYISPAQLQGAKGTKAA</sequence>
<dbReference type="PANTHER" id="PTHR11351">
    <property type="entry name" value="ACYL-COA DESATURASE"/>
    <property type="match status" value="1"/>
</dbReference>
<evidence type="ECO:0000256" key="6">
    <source>
        <dbReference type="ARBA" id="ARBA00022989"/>
    </source>
</evidence>
<evidence type="ECO:0000256" key="7">
    <source>
        <dbReference type="ARBA" id="ARBA00023002"/>
    </source>
</evidence>
<evidence type="ECO:0000259" key="13">
    <source>
        <dbReference type="Pfam" id="PF00487"/>
    </source>
</evidence>
<keyword evidence="7" id="KW-0560">Oxidoreductase</keyword>
<name>A0A1M7AHW9_9BACT</name>
<gene>
    <name evidence="14" type="ORF">SAMN05444266_103283</name>
</gene>
<dbReference type="EMBL" id="FRBL01000003">
    <property type="protein sequence ID" value="SHL42197.1"/>
    <property type="molecule type" value="Genomic_DNA"/>
</dbReference>
<keyword evidence="4 12" id="KW-0812">Transmembrane</keyword>
<evidence type="ECO:0000256" key="8">
    <source>
        <dbReference type="ARBA" id="ARBA00023004"/>
    </source>
</evidence>
<evidence type="ECO:0000256" key="9">
    <source>
        <dbReference type="ARBA" id="ARBA00023098"/>
    </source>
</evidence>
<evidence type="ECO:0000256" key="1">
    <source>
        <dbReference type="ARBA" id="ARBA00004141"/>
    </source>
</evidence>
<keyword evidence="5" id="KW-0276">Fatty acid metabolism</keyword>
<comment type="similarity">
    <text evidence="2">Belongs to the fatty acid desaturase type 2 family.</text>
</comment>
<dbReference type="GO" id="GO:0006633">
    <property type="term" value="P:fatty acid biosynthetic process"/>
    <property type="evidence" value="ECO:0007669"/>
    <property type="project" value="UniProtKB-KW"/>
</dbReference>
<evidence type="ECO:0000256" key="2">
    <source>
        <dbReference type="ARBA" id="ARBA00008749"/>
    </source>
</evidence>
<dbReference type="AlphaFoldDB" id="A0A1M7AHW9"/>
<dbReference type="STRING" id="1419482.SAMN05444266_103283"/>
<evidence type="ECO:0000256" key="5">
    <source>
        <dbReference type="ARBA" id="ARBA00022832"/>
    </source>
</evidence>
<dbReference type="OrthoDB" id="9768289at2"/>
<keyword evidence="15" id="KW-1185">Reference proteome</keyword>
<dbReference type="CDD" id="cd03505">
    <property type="entry name" value="Delta9-FADS-like"/>
    <property type="match status" value="1"/>
</dbReference>
<dbReference type="InterPro" id="IPR005804">
    <property type="entry name" value="FA_desaturase_dom"/>
</dbReference>
<dbReference type="GO" id="GO:0016717">
    <property type="term" value="F:oxidoreductase activity, acting on paired donors, with oxidation of a pair of donors resulting in the reduction of molecular oxygen to two molecules of water"/>
    <property type="evidence" value="ECO:0007669"/>
    <property type="project" value="InterPro"/>
</dbReference>
<evidence type="ECO:0000256" key="4">
    <source>
        <dbReference type="ARBA" id="ARBA00022692"/>
    </source>
</evidence>
<evidence type="ECO:0000256" key="12">
    <source>
        <dbReference type="SAM" id="Phobius"/>
    </source>
</evidence>
<dbReference type="GO" id="GO:0016020">
    <property type="term" value="C:membrane"/>
    <property type="evidence" value="ECO:0007669"/>
    <property type="project" value="UniProtKB-SubCell"/>
</dbReference>
<dbReference type="PANTHER" id="PTHR11351:SF31">
    <property type="entry name" value="DESATURASE 1, ISOFORM A-RELATED"/>
    <property type="match status" value="1"/>
</dbReference>
<evidence type="ECO:0000313" key="14">
    <source>
        <dbReference type="EMBL" id="SHL42197.1"/>
    </source>
</evidence>
<keyword evidence="3" id="KW-0444">Lipid biosynthesis</keyword>
<proteinExistence type="inferred from homology"/>
<keyword evidence="8" id="KW-0408">Iron</keyword>
<dbReference type="Proteomes" id="UP000184420">
    <property type="component" value="Unassembled WGS sequence"/>
</dbReference>
<reference evidence="14 15" key="1">
    <citation type="submission" date="2016-11" db="EMBL/GenBank/DDBJ databases">
        <authorList>
            <person name="Jaros S."/>
            <person name="Januszkiewicz K."/>
            <person name="Wedrychowicz H."/>
        </authorList>
    </citation>
    <scope>NUCLEOTIDE SEQUENCE [LARGE SCALE GENOMIC DNA]</scope>
    <source>
        <strain evidence="14 15">DSM 27406</strain>
    </source>
</reference>
<keyword evidence="6 12" id="KW-1133">Transmembrane helix</keyword>
<accession>A0A1M7AHW9</accession>